<evidence type="ECO:0000313" key="1">
    <source>
        <dbReference type="EMBL" id="CAG8782191.1"/>
    </source>
</evidence>
<evidence type="ECO:0000313" key="2">
    <source>
        <dbReference type="Proteomes" id="UP000789525"/>
    </source>
</evidence>
<organism evidence="1 2">
    <name type="scientific">Acaulospora colombiana</name>
    <dbReference type="NCBI Taxonomy" id="27376"/>
    <lineage>
        <taxon>Eukaryota</taxon>
        <taxon>Fungi</taxon>
        <taxon>Fungi incertae sedis</taxon>
        <taxon>Mucoromycota</taxon>
        <taxon>Glomeromycotina</taxon>
        <taxon>Glomeromycetes</taxon>
        <taxon>Diversisporales</taxon>
        <taxon>Acaulosporaceae</taxon>
        <taxon>Acaulospora</taxon>
    </lineage>
</organism>
<name>A0ACA9R9D0_9GLOM</name>
<gene>
    <name evidence="1" type="ORF">ACOLOM_LOCUS14368</name>
</gene>
<feature type="non-terminal residue" evidence="1">
    <location>
        <position position="1"/>
    </location>
</feature>
<reference evidence="1" key="1">
    <citation type="submission" date="2021-06" db="EMBL/GenBank/DDBJ databases">
        <authorList>
            <person name="Kallberg Y."/>
            <person name="Tangrot J."/>
            <person name="Rosling A."/>
        </authorList>
    </citation>
    <scope>NUCLEOTIDE SEQUENCE</scope>
    <source>
        <strain evidence="1">CL356</strain>
    </source>
</reference>
<sequence length="161" mass="18259">PTVSNVTQEFILNLSTSLRIQEMFLKLPTEVLEAIILECAVINPSLLACLAQTCRALRALISHPTDQHIWRTIFLSIFDDPRCILSLDRGISQELVSFDWQRETQRRCRAELRMDRAAVTEMEDFDEVVDEDVADTLFDVAMSTLPATSDATSLNAEWLAE</sequence>
<dbReference type="Proteomes" id="UP000789525">
    <property type="component" value="Unassembled WGS sequence"/>
</dbReference>
<proteinExistence type="predicted"/>
<protein>
    <submittedName>
        <fullName evidence="1">3189_t:CDS:1</fullName>
    </submittedName>
</protein>
<comment type="caution">
    <text evidence="1">The sequence shown here is derived from an EMBL/GenBank/DDBJ whole genome shotgun (WGS) entry which is preliminary data.</text>
</comment>
<feature type="non-terminal residue" evidence="1">
    <location>
        <position position="161"/>
    </location>
</feature>
<dbReference type="EMBL" id="CAJVPT010072769">
    <property type="protein sequence ID" value="CAG8782191.1"/>
    <property type="molecule type" value="Genomic_DNA"/>
</dbReference>
<accession>A0ACA9R9D0</accession>
<keyword evidence="2" id="KW-1185">Reference proteome</keyword>